<dbReference type="InterPro" id="IPR016718">
    <property type="entry name" value="rRNA_m1G-MeTrfase_A_prd"/>
</dbReference>
<feature type="domain" description="Methyltransferase type 11" evidence="1">
    <location>
        <begin position="86"/>
        <end position="170"/>
    </location>
</feature>
<feature type="domain" description="23S rRNA (guanine(745)-N(1))-methyltransferase N-terminal" evidence="2">
    <location>
        <begin position="2"/>
        <end position="44"/>
    </location>
</feature>
<dbReference type="SUPFAM" id="SSF53335">
    <property type="entry name" value="S-adenosyl-L-methionine-dependent methyltransferases"/>
    <property type="match status" value="1"/>
</dbReference>
<evidence type="ECO:0000259" key="2">
    <source>
        <dbReference type="Pfam" id="PF21302"/>
    </source>
</evidence>
<dbReference type="InterPro" id="IPR013216">
    <property type="entry name" value="Methyltransf_11"/>
</dbReference>
<evidence type="ECO:0000259" key="1">
    <source>
        <dbReference type="Pfam" id="PF08241"/>
    </source>
</evidence>
<dbReference type="InterPro" id="IPR048647">
    <property type="entry name" value="RlmA_N"/>
</dbReference>
<dbReference type="Proteomes" id="UP001168380">
    <property type="component" value="Unassembled WGS sequence"/>
</dbReference>
<accession>A0ABT8TIW2</accession>
<dbReference type="EMBL" id="JAULRT010000062">
    <property type="protein sequence ID" value="MDO3384035.1"/>
    <property type="molecule type" value="Genomic_DNA"/>
</dbReference>
<keyword evidence="4" id="KW-1185">Reference proteome</keyword>
<keyword evidence="3" id="KW-0808">Transferase</keyword>
<dbReference type="PIRSF" id="PIRSF018249">
    <property type="entry name" value="MyrA_prd"/>
    <property type="match status" value="1"/>
</dbReference>
<evidence type="ECO:0000313" key="4">
    <source>
        <dbReference type="Proteomes" id="UP001168380"/>
    </source>
</evidence>
<dbReference type="CDD" id="cd02440">
    <property type="entry name" value="AdoMet_MTases"/>
    <property type="match status" value="1"/>
</dbReference>
<dbReference type="Pfam" id="PF08241">
    <property type="entry name" value="Methyltransf_11"/>
    <property type="match status" value="1"/>
</dbReference>
<dbReference type="RefSeq" id="WP_302715253.1">
    <property type="nucleotide sequence ID" value="NZ_JAULRT010000062.1"/>
</dbReference>
<gene>
    <name evidence="3" type="ORF">QWI16_17770</name>
</gene>
<protein>
    <submittedName>
        <fullName evidence="3">Methyltransferase domain-containing protein</fullName>
    </submittedName>
</protein>
<sequence>MYLCPVCKAPLAQKSGGLGCEQGHSFDRSRKGYVNLLLSHRMKSRQPGDSKEMIEARSAFLSAGYYRPLVEALAAVCQRYDVGHLLDAGCGEGYYASELARRGVNVAGTDISKAGIVAACRRDKNPAWCIASISDLPYETGYFDAVLSVFSLVDEAQFIRVLKPGGIVIFVGPGEDHLPALRAGLYESVRPYKSDKPDRYFTRLQDIERQTLRFPLALEERSAIEQLLKMTPHYWNTNLTQHERLFAQAPLTDTADMQIRVYRRDSDPVTPSDLSL</sequence>
<evidence type="ECO:0000313" key="3">
    <source>
        <dbReference type="EMBL" id="MDO3384035.1"/>
    </source>
</evidence>
<keyword evidence="3" id="KW-0489">Methyltransferase</keyword>
<organism evidence="3 4">
    <name type="scientific">Gilvimarinus algae</name>
    <dbReference type="NCBI Taxonomy" id="3058037"/>
    <lineage>
        <taxon>Bacteria</taxon>
        <taxon>Pseudomonadati</taxon>
        <taxon>Pseudomonadota</taxon>
        <taxon>Gammaproteobacteria</taxon>
        <taxon>Cellvibrionales</taxon>
        <taxon>Cellvibrionaceae</taxon>
        <taxon>Gilvimarinus</taxon>
    </lineage>
</organism>
<proteinExistence type="predicted"/>
<dbReference type="Pfam" id="PF21302">
    <property type="entry name" value="Zn_ribbon_RlmA"/>
    <property type="match status" value="1"/>
</dbReference>
<reference evidence="3" key="1">
    <citation type="submission" date="2023-07" db="EMBL/GenBank/DDBJ databases">
        <title>Gilvimarinus algae sp. nov., isolated from the surface of Kelp.</title>
        <authorList>
            <person name="Sun Y.Y."/>
            <person name="Gong Y."/>
            <person name="Du Z.J."/>
        </authorList>
    </citation>
    <scope>NUCLEOTIDE SEQUENCE</scope>
    <source>
        <strain evidence="3">SDUM040014</strain>
    </source>
</reference>
<dbReference type="GO" id="GO:0008168">
    <property type="term" value="F:methyltransferase activity"/>
    <property type="evidence" value="ECO:0007669"/>
    <property type="project" value="UniProtKB-KW"/>
</dbReference>
<dbReference type="PANTHER" id="PTHR43591">
    <property type="entry name" value="METHYLTRANSFERASE"/>
    <property type="match status" value="1"/>
</dbReference>
<comment type="caution">
    <text evidence="3">The sequence shown here is derived from an EMBL/GenBank/DDBJ whole genome shotgun (WGS) entry which is preliminary data.</text>
</comment>
<dbReference type="InterPro" id="IPR029063">
    <property type="entry name" value="SAM-dependent_MTases_sf"/>
</dbReference>
<dbReference type="Gene3D" id="3.40.50.150">
    <property type="entry name" value="Vaccinia Virus protein VP39"/>
    <property type="match status" value="1"/>
</dbReference>
<name>A0ABT8TIW2_9GAMM</name>
<dbReference type="GO" id="GO:0032259">
    <property type="term" value="P:methylation"/>
    <property type="evidence" value="ECO:0007669"/>
    <property type="project" value="UniProtKB-KW"/>
</dbReference>